<dbReference type="Pfam" id="PF00067">
    <property type="entry name" value="p450"/>
    <property type="match status" value="1"/>
</dbReference>
<keyword evidence="6 7" id="KW-0503">Monooxygenase</keyword>
<dbReference type="PRINTS" id="PR00385">
    <property type="entry name" value="P450"/>
</dbReference>
<dbReference type="PRINTS" id="PR00463">
    <property type="entry name" value="EP450I"/>
</dbReference>
<dbReference type="PANTHER" id="PTHR24291">
    <property type="entry name" value="CYTOCHROME P450 FAMILY 4"/>
    <property type="match status" value="1"/>
</dbReference>
<dbReference type="Gene3D" id="1.10.630.10">
    <property type="entry name" value="Cytochrome P450"/>
    <property type="match status" value="1"/>
</dbReference>
<keyword evidence="3 7" id="KW-0479">Metal-binding</keyword>
<dbReference type="InterPro" id="IPR001128">
    <property type="entry name" value="Cyt_P450"/>
</dbReference>
<dbReference type="InterPro" id="IPR017972">
    <property type="entry name" value="Cyt_P450_CS"/>
</dbReference>
<dbReference type="PROSITE" id="PS00086">
    <property type="entry name" value="CYTOCHROME_P450"/>
    <property type="match status" value="1"/>
</dbReference>
<dbReference type="InterPro" id="IPR002401">
    <property type="entry name" value="Cyt_P450_E_grp-I"/>
</dbReference>
<evidence type="ECO:0000256" key="1">
    <source>
        <dbReference type="ARBA" id="ARBA00010617"/>
    </source>
</evidence>
<evidence type="ECO:0000256" key="3">
    <source>
        <dbReference type="ARBA" id="ARBA00022723"/>
    </source>
</evidence>
<dbReference type="EMBL" id="JAAIYO010000002">
    <property type="protein sequence ID" value="MBE4748815.1"/>
    <property type="molecule type" value="Genomic_DNA"/>
</dbReference>
<dbReference type="RefSeq" id="WP_193348171.1">
    <property type="nucleotide sequence ID" value="NZ_CBCSIP010000572.1"/>
</dbReference>
<name>A0ABR9PLP5_9BACT</name>
<evidence type="ECO:0000256" key="2">
    <source>
        <dbReference type="ARBA" id="ARBA00022617"/>
    </source>
</evidence>
<evidence type="ECO:0000313" key="9">
    <source>
        <dbReference type="Proteomes" id="UP001516472"/>
    </source>
</evidence>
<keyword evidence="2 7" id="KW-0349">Heme</keyword>
<comment type="similarity">
    <text evidence="1 7">Belongs to the cytochrome P450 family.</text>
</comment>
<proteinExistence type="inferred from homology"/>
<dbReference type="InterPro" id="IPR036396">
    <property type="entry name" value="Cyt_P450_sf"/>
</dbReference>
<protein>
    <submittedName>
        <fullName evidence="8">Cytochrome P450</fullName>
    </submittedName>
</protein>
<organism evidence="8 9">
    <name type="scientific">Corallococcus soli</name>
    <dbReference type="NCBI Taxonomy" id="2710757"/>
    <lineage>
        <taxon>Bacteria</taxon>
        <taxon>Pseudomonadati</taxon>
        <taxon>Myxococcota</taxon>
        <taxon>Myxococcia</taxon>
        <taxon>Myxococcales</taxon>
        <taxon>Cystobacterineae</taxon>
        <taxon>Myxococcaceae</taxon>
        <taxon>Corallococcus</taxon>
    </lineage>
</organism>
<reference evidence="8 9" key="1">
    <citation type="submission" date="2020-02" db="EMBL/GenBank/DDBJ databases">
        <authorList>
            <person name="Babadi Z.K."/>
            <person name="Risdian C."/>
            <person name="Ebrahimipour G.H."/>
            <person name="Wink J."/>
        </authorList>
    </citation>
    <scope>NUCLEOTIDE SEQUENCE [LARGE SCALE GENOMIC DNA]</scope>
    <source>
        <strain evidence="8 9">ZKHCc1 1396</strain>
    </source>
</reference>
<evidence type="ECO:0000256" key="7">
    <source>
        <dbReference type="RuleBase" id="RU000461"/>
    </source>
</evidence>
<dbReference type="SUPFAM" id="SSF48264">
    <property type="entry name" value="Cytochrome P450"/>
    <property type="match status" value="1"/>
</dbReference>
<evidence type="ECO:0000256" key="6">
    <source>
        <dbReference type="ARBA" id="ARBA00023033"/>
    </source>
</evidence>
<keyword evidence="9" id="KW-1185">Reference proteome</keyword>
<sequence>MTAPSKSALPPGPRRSWLPTFGIGQVRDPLLQLVQRQKEHGDIVCFPTHHGPTWLLSHPDHAQYVLADKASNFLSMVGDGPDPLLGRGLFANKGDFWLRQRRMVQPSFHRPRLARMVEGMARDSERFAERWAPHAATSAPLELLGQLRGLVISLLGNSIFSEDVHANRASLREGMDHLANVFHGPGESLLDAVKRRFGLDGARTKRFFGAIEQLNTDMYRLIAERRESPGGKDDILTMLLEARDTQGVAMTDTELRDELVSLLIGGYESTAVVLTWMMYEVARRPEVEQRARGEVATVLGGKALTPEGLQSLHYTRALVEETLRFHPPAWNFMRRALNADEIGGYALAPDTKVLISPYILHRHPGFWAEPEQFLPERFLPEQREGRHRFAYMPFGAGQRQCVGNAYTVMLLTIAIATLLQRFQWRLVPAHPVVAMAATTRRPRHGVLATLHAPPLRSHHP</sequence>
<keyword evidence="4 7" id="KW-0560">Oxidoreductase</keyword>
<dbReference type="Proteomes" id="UP001516472">
    <property type="component" value="Unassembled WGS sequence"/>
</dbReference>
<keyword evidence="5 7" id="KW-0408">Iron</keyword>
<dbReference type="PANTHER" id="PTHR24291:SF50">
    <property type="entry name" value="BIFUNCTIONAL ALBAFLAVENONE MONOOXYGENASE_TERPENE SYNTHASE"/>
    <property type="match status" value="1"/>
</dbReference>
<evidence type="ECO:0000313" key="8">
    <source>
        <dbReference type="EMBL" id="MBE4748815.1"/>
    </source>
</evidence>
<evidence type="ECO:0000256" key="4">
    <source>
        <dbReference type="ARBA" id="ARBA00023002"/>
    </source>
</evidence>
<gene>
    <name evidence="8" type="ORF">G4177_11645</name>
</gene>
<comment type="caution">
    <text evidence="8">The sequence shown here is derived from an EMBL/GenBank/DDBJ whole genome shotgun (WGS) entry which is preliminary data.</text>
</comment>
<evidence type="ECO:0000256" key="5">
    <source>
        <dbReference type="ARBA" id="ARBA00023004"/>
    </source>
</evidence>
<accession>A0ABR9PLP5</accession>
<dbReference type="InterPro" id="IPR050196">
    <property type="entry name" value="Cytochrome_P450_Monoox"/>
</dbReference>